<protein>
    <submittedName>
        <fullName evidence="2">Uncharacterized protein</fullName>
    </submittedName>
</protein>
<keyword evidence="3" id="KW-1185">Reference proteome</keyword>
<name>L5MJE1_MYODS</name>
<dbReference type="EMBL" id="KB098936">
    <property type="protein sequence ID" value="ELK38417.1"/>
    <property type="molecule type" value="Genomic_DNA"/>
</dbReference>
<feature type="region of interest" description="Disordered" evidence="1">
    <location>
        <begin position="145"/>
        <end position="165"/>
    </location>
</feature>
<gene>
    <name evidence="2" type="ORF">MDA_GLEAN10011639</name>
</gene>
<proteinExistence type="predicted"/>
<organism evidence="2 3">
    <name type="scientific">Myotis davidii</name>
    <name type="common">David's myotis</name>
    <dbReference type="NCBI Taxonomy" id="225400"/>
    <lineage>
        <taxon>Eukaryota</taxon>
        <taxon>Metazoa</taxon>
        <taxon>Chordata</taxon>
        <taxon>Craniata</taxon>
        <taxon>Vertebrata</taxon>
        <taxon>Euteleostomi</taxon>
        <taxon>Mammalia</taxon>
        <taxon>Eutheria</taxon>
        <taxon>Laurasiatheria</taxon>
        <taxon>Chiroptera</taxon>
        <taxon>Yangochiroptera</taxon>
        <taxon>Vespertilionidae</taxon>
        <taxon>Myotis</taxon>
    </lineage>
</organism>
<reference evidence="3" key="1">
    <citation type="journal article" date="2013" name="Science">
        <title>Comparative analysis of bat genomes provides insight into the evolution of flight and immunity.</title>
        <authorList>
            <person name="Zhang G."/>
            <person name="Cowled C."/>
            <person name="Shi Z."/>
            <person name="Huang Z."/>
            <person name="Bishop-Lilly K.A."/>
            <person name="Fang X."/>
            <person name="Wynne J.W."/>
            <person name="Xiong Z."/>
            <person name="Baker M.L."/>
            <person name="Zhao W."/>
            <person name="Tachedjian M."/>
            <person name="Zhu Y."/>
            <person name="Zhou P."/>
            <person name="Jiang X."/>
            <person name="Ng J."/>
            <person name="Yang L."/>
            <person name="Wu L."/>
            <person name="Xiao J."/>
            <person name="Feng Y."/>
            <person name="Chen Y."/>
            <person name="Sun X."/>
            <person name="Zhang Y."/>
            <person name="Marsh G.A."/>
            <person name="Crameri G."/>
            <person name="Broder C.C."/>
            <person name="Frey K.G."/>
            <person name="Wang L.F."/>
            <person name="Wang J."/>
        </authorList>
    </citation>
    <scope>NUCLEOTIDE SEQUENCE [LARGE SCALE GENOMIC DNA]</scope>
</reference>
<dbReference type="AlphaFoldDB" id="L5MJE1"/>
<accession>L5MJE1</accession>
<sequence length="165" mass="18159">MAIIKTKKVEVHKRNYGDSKRKQPKFDRGVTLETEKARTTLEVLPEVATLPEEEQKELAWKDFITLLLTYTELIMEGWRTGGLLSDGFETPPATALGNVQRPIATSPTRGQQMLLQGQGKASCHTCAVGTSSAAPTLIRTRTARPVGRSHLSSSLEELPVEELTS</sequence>
<evidence type="ECO:0000256" key="1">
    <source>
        <dbReference type="SAM" id="MobiDB-lite"/>
    </source>
</evidence>
<evidence type="ECO:0000313" key="3">
    <source>
        <dbReference type="Proteomes" id="UP000010556"/>
    </source>
</evidence>
<evidence type="ECO:0000313" key="2">
    <source>
        <dbReference type="EMBL" id="ELK38417.1"/>
    </source>
</evidence>
<dbReference type="Proteomes" id="UP000010556">
    <property type="component" value="Unassembled WGS sequence"/>
</dbReference>